<name>A0A8J3UNR1_9ACTN</name>
<dbReference type="SMART" id="SM00421">
    <property type="entry name" value="HTH_LUXR"/>
    <property type="match status" value="1"/>
</dbReference>
<dbReference type="InterPro" id="IPR001789">
    <property type="entry name" value="Sig_transdc_resp-reg_receiver"/>
</dbReference>
<dbReference type="SMART" id="SM00448">
    <property type="entry name" value="REC"/>
    <property type="match status" value="1"/>
</dbReference>
<keyword evidence="7" id="KW-1185">Reference proteome</keyword>
<feature type="domain" description="Response regulatory" evidence="5">
    <location>
        <begin position="5"/>
        <end position="121"/>
    </location>
</feature>
<organism evidence="6 7">
    <name type="scientific">Planotetraspora silvatica</name>
    <dbReference type="NCBI Taxonomy" id="234614"/>
    <lineage>
        <taxon>Bacteria</taxon>
        <taxon>Bacillati</taxon>
        <taxon>Actinomycetota</taxon>
        <taxon>Actinomycetes</taxon>
        <taxon>Streptosporangiales</taxon>
        <taxon>Streptosporangiaceae</taxon>
        <taxon>Planotetraspora</taxon>
    </lineage>
</organism>
<feature type="modified residue" description="4-aspartylphosphate" evidence="3">
    <location>
        <position position="56"/>
    </location>
</feature>
<protein>
    <submittedName>
        <fullName evidence="6">DNA-binding response regulator</fullName>
    </submittedName>
</protein>
<dbReference type="SUPFAM" id="SSF46894">
    <property type="entry name" value="C-terminal effector domain of the bipartite response regulators"/>
    <property type="match status" value="1"/>
</dbReference>
<proteinExistence type="predicted"/>
<dbReference type="EMBL" id="BOOQ01000019">
    <property type="protein sequence ID" value="GII46591.1"/>
    <property type="molecule type" value="Genomic_DNA"/>
</dbReference>
<dbReference type="Gene3D" id="1.10.10.10">
    <property type="entry name" value="Winged helix-like DNA-binding domain superfamily/Winged helix DNA-binding domain"/>
    <property type="match status" value="1"/>
</dbReference>
<dbReference type="PANTHER" id="PTHR43214">
    <property type="entry name" value="TWO-COMPONENT RESPONSE REGULATOR"/>
    <property type="match status" value="1"/>
</dbReference>
<dbReference type="CDD" id="cd17535">
    <property type="entry name" value="REC_NarL-like"/>
    <property type="match status" value="1"/>
</dbReference>
<evidence type="ECO:0000259" key="5">
    <source>
        <dbReference type="PROSITE" id="PS50110"/>
    </source>
</evidence>
<dbReference type="SUPFAM" id="SSF52172">
    <property type="entry name" value="CheY-like"/>
    <property type="match status" value="1"/>
</dbReference>
<dbReference type="InterPro" id="IPR036388">
    <property type="entry name" value="WH-like_DNA-bd_sf"/>
</dbReference>
<reference evidence="6" key="1">
    <citation type="submission" date="2021-01" db="EMBL/GenBank/DDBJ databases">
        <title>Whole genome shotgun sequence of Planotetraspora silvatica NBRC 100141.</title>
        <authorList>
            <person name="Komaki H."/>
            <person name="Tamura T."/>
        </authorList>
    </citation>
    <scope>NUCLEOTIDE SEQUENCE</scope>
    <source>
        <strain evidence="6">NBRC 100141</strain>
    </source>
</reference>
<dbReference type="Pfam" id="PF00196">
    <property type="entry name" value="GerE"/>
    <property type="match status" value="1"/>
</dbReference>
<dbReference type="InterPro" id="IPR039420">
    <property type="entry name" value="WalR-like"/>
</dbReference>
<dbReference type="Pfam" id="PF00072">
    <property type="entry name" value="Response_reg"/>
    <property type="match status" value="1"/>
</dbReference>
<dbReference type="CDD" id="cd06170">
    <property type="entry name" value="LuxR_C_like"/>
    <property type="match status" value="1"/>
</dbReference>
<dbReference type="GO" id="GO:0003677">
    <property type="term" value="F:DNA binding"/>
    <property type="evidence" value="ECO:0007669"/>
    <property type="project" value="UniProtKB-KW"/>
</dbReference>
<dbReference type="InterPro" id="IPR058245">
    <property type="entry name" value="NreC/VraR/RcsB-like_REC"/>
</dbReference>
<feature type="domain" description="HTH luxR-type" evidence="4">
    <location>
        <begin position="133"/>
        <end position="198"/>
    </location>
</feature>
<dbReference type="PROSITE" id="PS50043">
    <property type="entry name" value="HTH_LUXR_2"/>
    <property type="match status" value="1"/>
</dbReference>
<evidence type="ECO:0000256" key="3">
    <source>
        <dbReference type="PROSITE-ProRule" id="PRU00169"/>
    </source>
</evidence>
<evidence type="ECO:0000259" key="4">
    <source>
        <dbReference type="PROSITE" id="PS50043"/>
    </source>
</evidence>
<dbReference type="Proteomes" id="UP000644610">
    <property type="component" value="Unassembled WGS sequence"/>
</dbReference>
<comment type="caution">
    <text evidence="6">The sequence shown here is derived from an EMBL/GenBank/DDBJ whole genome shotgun (WGS) entry which is preliminary data.</text>
</comment>
<dbReference type="Gene3D" id="3.40.50.2300">
    <property type="match status" value="1"/>
</dbReference>
<keyword evidence="2 6" id="KW-0238">DNA-binding</keyword>
<evidence type="ECO:0000256" key="1">
    <source>
        <dbReference type="ARBA" id="ARBA00022553"/>
    </source>
</evidence>
<dbReference type="PROSITE" id="PS50110">
    <property type="entry name" value="RESPONSE_REGULATORY"/>
    <property type="match status" value="1"/>
</dbReference>
<evidence type="ECO:0000313" key="7">
    <source>
        <dbReference type="Proteomes" id="UP000644610"/>
    </source>
</evidence>
<evidence type="ECO:0000313" key="6">
    <source>
        <dbReference type="EMBL" id="GII46591.1"/>
    </source>
</evidence>
<sequence length="206" mass="21770">MSPLPVLLLDDHRVFTESLALSIDFEPDLRCVAAAHTARDGLAKAAAIDFAVAVVDLQLPDARGFDVIAGLRRLRPEARIVVLTAHSRESLAERAIAAGAVAFLGKGAPLARILAAIRSADAAHPMVDVERGGAAGRIRLTDREYDVLRELGQGHDAGRIAADLGISLHTTRDHIKGLMAKLGVHTQLDAVVSADRLGLITIGSGY</sequence>
<gene>
    <name evidence="6" type="ORF">Psi02_30150</name>
</gene>
<evidence type="ECO:0000256" key="2">
    <source>
        <dbReference type="ARBA" id="ARBA00023125"/>
    </source>
</evidence>
<dbReference type="GO" id="GO:0006355">
    <property type="term" value="P:regulation of DNA-templated transcription"/>
    <property type="evidence" value="ECO:0007669"/>
    <property type="project" value="InterPro"/>
</dbReference>
<dbReference type="InterPro" id="IPR000792">
    <property type="entry name" value="Tscrpt_reg_LuxR_C"/>
</dbReference>
<dbReference type="InterPro" id="IPR011006">
    <property type="entry name" value="CheY-like_superfamily"/>
</dbReference>
<dbReference type="PRINTS" id="PR00038">
    <property type="entry name" value="HTHLUXR"/>
</dbReference>
<dbReference type="RefSeq" id="WP_203974519.1">
    <property type="nucleotide sequence ID" value="NZ_BAAAKY010000014.1"/>
</dbReference>
<keyword evidence="1 3" id="KW-0597">Phosphoprotein</keyword>
<dbReference type="GO" id="GO:0000160">
    <property type="term" value="P:phosphorelay signal transduction system"/>
    <property type="evidence" value="ECO:0007669"/>
    <property type="project" value="InterPro"/>
</dbReference>
<accession>A0A8J3UNR1</accession>
<dbReference type="InterPro" id="IPR016032">
    <property type="entry name" value="Sig_transdc_resp-reg_C-effctor"/>
</dbReference>
<dbReference type="AlphaFoldDB" id="A0A8J3UNR1"/>